<organism evidence="1">
    <name type="scientific">Daphnia magna</name>
    <dbReference type="NCBI Taxonomy" id="35525"/>
    <lineage>
        <taxon>Eukaryota</taxon>
        <taxon>Metazoa</taxon>
        <taxon>Ecdysozoa</taxon>
        <taxon>Arthropoda</taxon>
        <taxon>Crustacea</taxon>
        <taxon>Branchiopoda</taxon>
        <taxon>Diplostraca</taxon>
        <taxon>Cladocera</taxon>
        <taxon>Anomopoda</taxon>
        <taxon>Daphniidae</taxon>
        <taxon>Daphnia</taxon>
    </lineage>
</organism>
<accession>A0A0P5VHY7</accession>
<reference evidence="1" key="1">
    <citation type="submission" date="2015-10" db="EMBL/GenBank/DDBJ databases">
        <title>EvidentialGene: Evidence-directed Construction of Complete mRNA Transcriptomes without Genomes.</title>
        <authorList>
            <person name="Gilbert D.G."/>
        </authorList>
    </citation>
    <scope>NUCLEOTIDE SEQUENCE</scope>
</reference>
<dbReference type="EMBL" id="GDIQ01034835">
    <property type="protein sequence ID" value="JAN59902.1"/>
    <property type="molecule type" value="Transcribed_RNA"/>
</dbReference>
<evidence type="ECO:0000313" key="1">
    <source>
        <dbReference type="EMBL" id="JAN59902.1"/>
    </source>
</evidence>
<protein>
    <submittedName>
        <fullName evidence="1">Uncharacterized protein</fullName>
    </submittedName>
</protein>
<name>A0A0P5VHY7_9CRUS</name>
<dbReference type="AlphaFoldDB" id="A0A0P5VHY7"/>
<proteinExistence type="predicted"/>
<sequence length="57" mass="6311">MVGQELKVAITATVIFIVPLFFYAPDEAKCTETWFRGLGLMASMGAETQNHCDTGNW</sequence>